<evidence type="ECO:0000259" key="2">
    <source>
        <dbReference type="Pfam" id="PF19298"/>
    </source>
</evidence>
<protein>
    <recommendedName>
        <fullName evidence="2">3-ketosteroid-9-alpha-monooxygenase oxygenase component-like C-terminal domain-containing protein</fullName>
    </recommendedName>
</protein>
<accession>A0AAE9Y4H6</accession>
<reference evidence="3" key="1">
    <citation type="submission" date="2023-01" db="EMBL/GenBank/DDBJ databases">
        <title>The diversity of Class Acidimicrobiia in South China Sea sediment environments and the proposal of Iamia marina sp. nov., a novel species of the genus Iamia.</title>
        <authorList>
            <person name="He Y."/>
            <person name="Tian X."/>
        </authorList>
    </citation>
    <scope>NUCLEOTIDE SEQUENCE</scope>
    <source>
        <strain evidence="3">DSM 19957</strain>
    </source>
</reference>
<dbReference type="SUPFAM" id="SSF55961">
    <property type="entry name" value="Bet v1-like"/>
    <property type="match status" value="1"/>
</dbReference>
<sequence length="291" mass="32498">MARYPHPIPFGWFQVCWPDDVPEGGAYRTRNLGTTLTVRRTDGALGVTDADGRSWPTLVRNGLVMMWWHPRRAEPSYDVPHLPEFDDHPDFSTPIRRHHPRIRALWQELGETAVDVAHVQAHLIEFGLGMDESGEVATGVGRGRAPEVVDSSWEGPHGWMRLAQPFPTPQGPVPGHVDTDSYGPGLSITWFTGLLDTGLLGCNIPIDEETTEIRFTYVVRTAGEREVSDSLAQAFVGEIDRLAVDDLEIWEHKAYLTRPALTVGDGPIMAFRRWAEQFYVEPPAASARRSA</sequence>
<evidence type="ECO:0000256" key="1">
    <source>
        <dbReference type="ARBA" id="ARBA00023002"/>
    </source>
</evidence>
<dbReference type="KEGG" id="ima:PO878_16835"/>
<keyword evidence="1" id="KW-0560">Oxidoreductase</keyword>
<dbReference type="GO" id="GO:0016491">
    <property type="term" value="F:oxidoreductase activity"/>
    <property type="evidence" value="ECO:0007669"/>
    <property type="project" value="UniProtKB-KW"/>
</dbReference>
<dbReference type="GO" id="GO:0008203">
    <property type="term" value="P:cholesterol metabolic process"/>
    <property type="evidence" value="ECO:0007669"/>
    <property type="project" value="InterPro"/>
</dbReference>
<dbReference type="Pfam" id="PF19298">
    <property type="entry name" value="KshA_C"/>
    <property type="match status" value="1"/>
</dbReference>
<keyword evidence="4" id="KW-1185">Reference proteome</keyword>
<proteinExistence type="predicted"/>
<organism evidence="3 4">
    <name type="scientific">Iamia majanohamensis</name>
    <dbReference type="NCBI Taxonomy" id="467976"/>
    <lineage>
        <taxon>Bacteria</taxon>
        <taxon>Bacillati</taxon>
        <taxon>Actinomycetota</taxon>
        <taxon>Acidimicrobiia</taxon>
        <taxon>Acidimicrobiales</taxon>
        <taxon>Iamiaceae</taxon>
        <taxon>Iamia</taxon>
    </lineage>
</organism>
<gene>
    <name evidence="3" type="ORF">PO878_16835</name>
</gene>
<evidence type="ECO:0000313" key="4">
    <source>
        <dbReference type="Proteomes" id="UP001216390"/>
    </source>
</evidence>
<name>A0AAE9Y4H6_9ACTN</name>
<dbReference type="EMBL" id="CP116942">
    <property type="protein sequence ID" value="WCO66169.1"/>
    <property type="molecule type" value="Genomic_DNA"/>
</dbReference>
<dbReference type="AlphaFoldDB" id="A0AAE9Y4H6"/>
<dbReference type="RefSeq" id="WP_272735693.1">
    <property type="nucleotide sequence ID" value="NZ_CP116942.1"/>
</dbReference>
<feature type="domain" description="3-ketosteroid-9-alpha-monooxygenase oxygenase component-like C-terminal" evidence="2">
    <location>
        <begin position="66"/>
        <end position="279"/>
    </location>
</feature>
<dbReference type="InterPro" id="IPR045605">
    <property type="entry name" value="KshA-like_C"/>
</dbReference>
<evidence type="ECO:0000313" key="3">
    <source>
        <dbReference type="EMBL" id="WCO66169.1"/>
    </source>
</evidence>
<dbReference type="Proteomes" id="UP001216390">
    <property type="component" value="Chromosome"/>
</dbReference>
<dbReference type="Gene3D" id="3.90.380.10">
    <property type="entry name" value="Naphthalene 1,2-dioxygenase Alpha Subunit, Chain A, domain 1"/>
    <property type="match status" value="1"/>
</dbReference>